<organism evidence="6 7">
    <name type="scientific">Herbidospora galbida</name>
    <dbReference type="NCBI Taxonomy" id="2575442"/>
    <lineage>
        <taxon>Bacteria</taxon>
        <taxon>Bacillati</taxon>
        <taxon>Actinomycetota</taxon>
        <taxon>Actinomycetes</taxon>
        <taxon>Streptosporangiales</taxon>
        <taxon>Streptosporangiaceae</taxon>
        <taxon>Herbidospora</taxon>
    </lineage>
</organism>
<feature type="transmembrane region" description="Helical" evidence="4">
    <location>
        <begin position="75"/>
        <end position="100"/>
    </location>
</feature>
<dbReference type="Gene3D" id="1.20.5.1930">
    <property type="match status" value="1"/>
</dbReference>
<feature type="transmembrane region" description="Helical" evidence="4">
    <location>
        <begin position="138"/>
        <end position="160"/>
    </location>
</feature>
<evidence type="ECO:0000259" key="5">
    <source>
        <dbReference type="Pfam" id="PF07730"/>
    </source>
</evidence>
<dbReference type="Gene3D" id="3.30.565.10">
    <property type="entry name" value="Histidine kinase-like ATPase, C-terminal domain"/>
    <property type="match status" value="1"/>
</dbReference>
<evidence type="ECO:0000256" key="2">
    <source>
        <dbReference type="ARBA" id="ARBA00022777"/>
    </source>
</evidence>
<accession>A0A4U3MJ49</accession>
<dbReference type="OrthoDB" id="227596at2"/>
<feature type="domain" description="Signal transduction histidine kinase subgroup 3 dimerisation and phosphoacceptor" evidence="5">
    <location>
        <begin position="182"/>
        <end position="244"/>
    </location>
</feature>
<sequence length="382" mass="40294">MAQQSEAQVRGLSIGVVVPTGALGGLTPIAFVVSGDPVRAVLSSVLLAGLLVVYWKIVVGHIAGTGPGPRAGRTFALFAVVVYGSFPLLGLAWAYTPLIVGAAALLLLRFRLAVAVLTVVAVAEVPLTLALGEPSRAAALQAGAAVLVASVVAAGIVHYARFIRELRELRAVLAEMAVDEDRVRMAGELHDLLGQTLASIRLKTEVALALFDRDPVRAMDEIEATILIASEAREEIGDVVAARRSLDLGAELSAAVALIELTGARCDLRLGITEIDEVTGDALAWIVREAATNVVRHSTARTCVIELDDKDGQIHLLIANDGARRVNRGDGSGLISLTQRVDRLGGDLRAEETGTDGFELRVWLPAVHDQERVITVDSRSAG</sequence>
<dbReference type="Proteomes" id="UP000308705">
    <property type="component" value="Unassembled WGS sequence"/>
</dbReference>
<keyword evidence="4" id="KW-1133">Transmembrane helix</keyword>
<evidence type="ECO:0000256" key="1">
    <source>
        <dbReference type="ARBA" id="ARBA00022679"/>
    </source>
</evidence>
<dbReference type="RefSeq" id="WP_137246586.1">
    <property type="nucleotide sequence ID" value="NZ_SZQA01000006.1"/>
</dbReference>
<reference evidence="6 7" key="1">
    <citation type="submission" date="2019-04" db="EMBL/GenBank/DDBJ databases">
        <title>Herbidospora sp. NEAU-GS14.nov., a novel actinomycete isolated from soil.</title>
        <authorList>
            <person name="Han L."/>
        </authorList>
    </citation>
    <scope>NUCLEOTIDE SEQUENCE [LARGE SCALE GENOMIC DNA]</scope>
    <source>
        <strain evidence="6 7">NEAU-GS14</strain>
    </source>
</reference>
<dbReference type="GO" id="GO:0016020">
    <property type="term" value="C:membrane"/>
    <property type="evidence" value="ECO:0007669"/>
    <property type="project" value="InterPro"/>
</dbReference>
<evidence type="ECO:0000313" key="7">
    <source>
        <dbReference type="Proteomes" id="UP000308705"/>
    </source>
</evidence>
<feature type="transmembrane region" description="Helical" evidence="4">
    <location>
        <begin position="112"/>
        <end position="132"/>
    </location>
</feature>
<evidence type="ECO:0000313" key="6">
    <source>
        <dbReference type="EMBL" id="TKK89528.1"/>
    </source>
</evidence>
<dbReference type="PANTHER" id="PTHR24421">
    <property type="entry name" value="NITRATE/NITRITE SENSOR PROTEIN NARX-RELATED"/>
    <property type="match status" value="1"/>
</dbReference>
<name>A0A4U3MJ49_9ACTN</name>
<dbReference type="AlphaFoldDB" id="A0A4U3MJ49"/>
<keyword evidence="1" id="KW-0808">Transferase</keyword>
<dbReference type="GO" id="GO:0046983">
    <property type="term" value="F:protein dimerization activity"/>
    <property type="evidence" value="ECO:0007669"/>
    <property type="project" value="InterPro"/>
</dbReference>
<evidence type="ECO:0000256" key="4">
    <source>
        <dbReference type="SAM" id="Phobius"/>
    </source>
</evidence>
<evidence type="ECO:0000256" key="3">
    <source>
        <dbReference type="ARBA" id="ARBA00023012"/>
    </source>
</evidence>
<keyword evidence="4" id="KW-0812">Transmembrane</keyword>
<gene>
    <name evidence="6" type="ORF">FDA94_09055</name>
</gene>
<keyword evidence="4" id="KW-0472">Membrane</keyword>
<dbReference type="PANTHER" id="PTHR24421:SF63">
    <property type="entry name" value="SENSOR HISTIDINE KINASE DESK"/>
    <property type="match status" value="1"/>
</dbReference>
<proteinExistence type="predicted"/>
<protein>
    <recommendedName>
        <fullName evidence="5">Signal transduction histidine kinase subgroup 3 dimerisation and phosphoacceptor domain-containing protein</fullName>
    </recommendedName>
</protein>
<dbReference type="GO" id="GO:0000155">
    <property type="term" value="F:phosphorelay sensor kinase activity"/>
    <property type="evidence" value="ECO:0007669"/>
    <property type="project" value="InterPro"/>
</dbReference>
<dbReference type="InterPro" id="IPR036890">
    <property type="entry name" value="HATPase_C_sf"/>
</dbReference>
<keyword evidence="7" id="KW-1185">Reference proteome</keyword>
<dbReference type="InterPro" id="IPR011712">
    <property type="entry name" value="Sig_transdc_His_kin_sub3_dim/P"/>
</dbReference>
<dbReference type="InterPro" id="IPR050482">
    <property type="entry name" value="Sensor_HK_TwoCompSys"/>
</dbReference>
<dbReference type="CDD" id="cd16917">
    <property type="entry name" value="HATPase_UhpB-NarQ-NarX-like"/>
    <property type="match status" value="1"/>
</dbReference>
<feature type="transmembrane region" description="Helical" evidence="4">
    <location>
        <begin position="12"/>
        <end position="33"/>
    </location>
</feature>
<dbReference type="Pfam" id="PF07730">
    <property type="entry name" value="HisKA_3"/>
    <property type="match status" value="1"/>
</dbReference>
<comment type="caution">
    <text evidence="6">The sequence shown here is derived from an EMBL/GenBank/DDBJ whole genome shotgun (WGS) entry which is preliminary data.</text>
</comment>
<dbReference type="EMBL" id="SZQA01000006">
    <property type="protein sequence ID" value="TKK89528.1"/>
    <property type="molecule type" value="Genomic_DNA"/>
</dbReference>
<keyword evidence="3" id="KW-0902">Two-component regulatory system</keyword>
<feature type="transmembrane region" description="Helical" evidence="4">
    <location>
        <begin position="40"/>
        <end position="63"/>
    </location>
</feature>
<keyword evidence="2" id="KW-0418">Kinase</keyword>
<dbReference type="SUPFAM" id="SSF55874">
    <property type="entry name" value="ATPase domain of HSP90 chaperone/DNA topoisomerase II/histidine kinase"/>
    <property type="match status" value="1"/>
</dbReference>